<sequence>MMFDRFSRISFALTKGVTSQKQHSKAYIEELDTKSKSLDSHDLEHYRCKLDHSLTRSSATEKTDTSEYSDDESGVLECNNCVERTQRENGHWNINQMSSSTPHRYKISETYAARYQPVQISSSVPKASTLPVTPVDTRRNLRRSRFNSTDACSRTRRHLKGFLPEARQTWPFKTRMLSPRPTCMGWVRGAPAKMKWQVLDHSIERVRIDVCNTGWDIPTTIASNTPNNGSFVWRKVAWGMPSGEGYYINIYGIDTKSSKKSLILIGQSDEFTVGN</sequence>
<dbReference type="EMBL" id="FR824190">
    <property type="protein sequence ID" value="CCA22138.1"/>
    <property type="molecule type" value="Genomic_DNA"/>
</dbReference>
<dbReference type="HOGENOM" id="CLU_1013434_0_0_1"/>
<name>F0WLH5_9STRA</name>
<dbReference type="AlphaFoldDB" id="F0WLH5"/>
<gene>
    <name evidence="1" type="primary">AlNc14C145G7362</name>
    <name evidence="1" type="ORF">ALNC14_082810</name>
</gene>
<proteinExistence type="predicted"/>
<organism evidence="1">
    <name type="scientific">Albugo laibachii Nc14</name>
    <dbReference type="NCBI Taxonomy" id="890382"/>
    <lineage>
        <taxon>Eukaryota</taxon>
        <taxon>Sar</taxon>
        <taxon>Stramenopiles</taxon>
        <taxon>Oomycota</taxon>
        <taxon>Peronosporomycetes</taxon>
        <taxon>Albuginales</taxon>
        <taxon>Albuginaceae</taxon>
        <taxon>Albugo</taxon>
    </lineage>
</organism>
<reference evidence="1" key="2">
    <citation type="submission" date="2011-02" db="EMBL/GenBank/DDBJ databases">
        <authorList>
            <person name="MacLean D."/>
        </authorList>
    </citation>
    <scope>NUCLEOTIDE SEQUENCE</scope>
</reference>
<protein>
    <submittedName>
        <fullName evidence="1">Uncharacterized protein AlNc14C145G7362</fullName>
    </submittedName>
</protein>
<accession>F0WLH5</accession>
<evidence type="ECO:0000313" key="1">
    <source>
        <dbReference type="EMBL" id="CCA22138.1"/>
    </source>
</evidence>
<reference evidence="1" key="1">
    <citation type="journal article" date="2011" name="PLoS Biol.">
        <title>Gene gain and loss during evolution of obligate parasitism in the white rust pathogen of Arabidopsis thaliana.</title>
        <authorList>
            <person name="Kemen E."/>
            <person name="Gardiner A."/>
            <person name="Schultz-Larsen T."/>
            <person name="Kemen A.C."/>
            <person name="Balmuth A.L."/>
            <person name="Robert-Seilaniantz A."/>
            <person name="Bailey K."/>
            <person name="Holub E."/>
            <person name="Studholme D.J."/>
            <person name="Maclean D."/>
            <person name="Jones J.D."/>
        </authorList>
    </citation>
    <scope>NUCLEOTIDE SEQUENCE</scope>
</reference>